<dbReference type="Proteomes" id="UP001321741">
    <property type="component" value="Chromosome"/>
</dbReference>
<reference evidence="1 2" key="1">
    <citation type="journal article" date="2023" name="Microbiol. Spectr.">
        <title>Symbiosis of Carpenter Bees with Uncharacterized Lactic Acid Bacteria Showing NAD Auxotrophy.</title>
        <authorList>
            <person name="Kawasaki S."/>
            <person name="Ozawa K."/>
            <person name="Mori T."/>
            <person name="Yamamoto A."/>
            <person name="Ito M."/>
            <person name="Ohkuma M."/>
            <person name="Sakamoto M."/>
            <person name="Matsutani M."/>
        </authorList>
    </citation>
    <scope>NUCLEOTIDE SEQUENCE [LARGE SCALE GENOMIC DNA]</scope>
    <source>
        <strain evidence="1 2">Kim32-2</strain>
    </source>
</reference>
<keyword evidence="2" id="KW-1185">Reference proteome</keyword>
<accession>A0ABM8BHZ9</accession>
<dbReference type="NCBIfam" id="TIGR01653">
    <property type="entry name" value="lactococcin_972"/>
    <property type="match status" value="1"/>
</dbReference>
<dbReference type="RefSeq" id="WP_317637164.1">
    <property type="nucleotide sequence ID" value="NZ_AP026803.1"/>
</dbReference>
<organism evidence="1 2">
    <name type="scientific">Lactobacillus xylocopicola</name>
    <dbReference type="NCBI Taxonomy" id="2976676"/>
    <lineage>
        <taxon>Bacteria</taxon>
        <taxon>Bacillati</taxon>
        <taxon>Bacillota</taxon>
        <taxon>Bacilli</taxon>
        <taxon>Lactobacillales</taxon>
        <taxon>Lactobacillaceae</taxon>
        <taxon>Lactobacillus</taxon>
    </lineage>
</organism>
<dbReference type="EMBL" id="AP026803">
    <property type="protein sequence ID" value="BDR60924.1"/>
    <property type="molecule type" value="Genomic_DNA"/>
</dbReference>
<proteinExistence type="predicted"/>
<dbReference type="Gene3D" id="2.60.40.2850">
    <property type="match status" value="1"/>
</dbReference>
<gene>
    <name evidence="1" type="ORF">KIM322_11850</name>
</gene>
<protein>
    <recommendedName>
        <fullName evidence="3">Lactococcin 972 family bacteriocin</fullName>
    </recommendedName>
</protein>
<dbReference type="Pfam" id="PF09683">
    <property type="entry name" value="Lactococcin_972"/>
    <property type="match status" value="1"/>
</dbReference>
<evidence type="ECO:0008006" key="3">
    <source>
        <dbReference type="Google" id="ProtNLM"/>
    </source>
</evidence>
<name>A0ABM8BHZ9_9LACO</name>
<evidence type="ECO:0000313" key="2">
    <source>
        <dbReference type="Proteomes" id="UP001321741"/>
    </source>
</evidence>
<sequence length="117" mass="12922">MNKLNKIVAGVTLVVLFGIAIVPTLGSTPKEVHSGTVDNDSLNLRASKKREGGMWNYGVGSTYVWSYYQHKRRLHKSSVRPGYFADTISSGWRQKGTQSRASAPKAKLGNAMFYNVD</sequence>
<dbReference type="InterPro" id="IPR006540">
    <property type="entry name" value="Lactococcin_972"/>
</dbReference>
<evidence type="ECO:0000313" key="1">
    <source>
        <dbReference type="EMBL" id="BDR60924.1"/>
    </source>
</evidence>